<proteinExistence type="predicted"/>
<keyword evidence="2" id="KW-1185">Reference proteome</keyword>
<organism evidence="1 2">
    <name type="scientific">Linum trigynum</name>
    <dbReference type="NCBI Taxonomy" id="586398"/>
    <lineage>
        <taxon>Eukaryota</taxon>
        <taxon>Viridiplantae</taxon>
        <taxon>Streptophyta</taxon>
        <taxon>Embryophyta</taxon>
        <taxon>Tracheophyta</taxon>
        <taxon>Spermatophyta</taxon>
        <taxon>Magnoliopsida</taxon>
        <taxon>eudicotyledons</taxon>
        <taxon>Gunneridae</taxon>
        <taxon>Pentapetalae</taxon>
        <taxon>rosids</taxon>
        <taxon>fabids</taxon>
        <taxon>Malpighiales</taxon>
        <taxon>Linaceae</taxon>
        <taxon>Linum</taxon>
    </lineage>
</organism>
<evidence type="ECO:0000313" key="2">
    <source>
        <dbReference type="Proteomes" id="UP001497516"/>
    </source>
</evidence>
<sequence length="183" mass="19877">MIPPLPTPPLPPPMIPPLPSPPPLEPPVLFFHCLRRVPPPSRYSPLPTHAIVLSLHSGSVGLPPTSSHLQPHQMVSSDLSNSKSILLEPLQWLQLLSSNLNPTFILGIFVVYDLIQGFWASSSTSSPSASTGGSRTSWRPGYWDALPLWRSRCWVLGGQQSSSQSTGFLGFLVSWVLNPSIAS</sequence>
<evidence type="ECO:0000313" key="1">
    <source>
        <dbReference type="EMBL" id="CAL1382119.1"/>
    </source>
</evidence>
<gene>
    <name evidence="1" type="ORF">LTRI10_LOCUS23460</name>
</gene>
<dbReference type="Proteomes" id="UP001497516">
    <property type="component" value="Chromosome 4"/>
</dbReference>
<dbReference type="AlphaFoldDB" id="A0AAV2E8G9"/>
<dbReference type="EMBL" id="OZ034817">
    <property type="protein sequence ID" value="CAL1382119.1"/>
    <property type="molecule type" value="Genomic_DNA"/>
</dbReference>
<protein>
    <submittedName>
        <fullName evidence="1">Uncharacterized protein</fullName>
    </submittedName>
</protein>
<accession>A0AAV2E8G9</accession>
<name>A0AAV2E8G9_9ROSI</name>
<reference evidence="1 2" key="1">
    <citation type="submission" date="2024-04" db="EMBL/GenBank/DDBJ databases">
        <authorList>
            <person name="Fracassetti M."/>
        </authorList>
    </citation>
    <scope>NUCLEOTIDE SEQUENCE [LARGE SCALE GENOMIC DNA]</scope>
</reference>